<dbReference type="InterPro" id="IPR039989">
    <property type="entry name" value="NUDT9"/>
</dbReference>
<dbReference type="OrthoDB" id="301415at2759"/>
<dbReference type="Proteomes" id="UP000515135">
    <property type="component" value="Unplaced"/>
</dbReference>
<feature type="transmembrane region" description="Helical" evidence="4">
    <location>
        <begin position="751"/>
        <end position="773"/>
    </location>
</feature>
<sequence>MTCDLQGAEMVGRFPQVSSDDNSSDDDGLKVSEVAAEERTHAPPTSAHRTLSHRPRFRTKTRFPCFWKRHHASKYLTCCGSDSEDSEEDDLQMELADFLAEQNNQGSTTSLQFLLPQGSYMEGVLPLRYGEEGRPYLLLNKVNCPSMDVISEHLHRTWRIERPKVILSLYCEPDYFSLWKRRKIYDALQTGLIKLASTTNMWLITNGANLGVGKLVGDALKREKARREYVVVKEEDDQPTLRAVGILPFCAVAQMLPRWRVVQDEMKEQWELNPDHTHFIVVDDGSNDNWTAEQDLRLQLQHHYRSPRQVYNVLPGTTSRKKANPVVCVLVQGGPASIQYVRGCVQQETPVLLLKGSGKAADLLAFAYEEIKERPAQEDWMQYLRAELSRRIFKTFPQLSQEEVQDLKESIIDCVNDAIKEDQVFLSILEVHSFHDDLENLDKYILTAILKAQADVSDDNVVQSDLQLTLQWNRPDLALSEIFQSPYFPDNIKIPSRLFEKALLKKDREEFVELFLSQGFDPANFMTRHRYRRLFEKAEDREFIKGVFGAMGYNLPDFGVLPEKFLMTLKKVICRLAEVDVYFFCHESPNKQRPSLEKAAIMCFSFQKKTKVMMDLLLWAILVNKQRLVRVIWEQSEDPIPLALYIRRVYMSLTKYVEDATLRREMHALVTEYEDLAVGVLDMGYKESTKKATDILNEMVPDWKVKTAIEVAYDSKCKKFIAHPCCQKWVKRKYMGGISVKKRMANIFPSWLKILLSAFLIFPMFLFIDFRFLRPSAEDQRRAQRKREILRGSQQSQNSISQSPVYPYVERQVEEGCESSCRYCAGYRCNCTLNTCMLNFFRRIKALWTAPITKYWAHVLCYMIFLFLLSLSGLLPGCGSALLDVGISLWMTTSIVELIRTIYRDAEMFRRSSSREYNYWLYMETTLIVVFWVAHFFMKVVGTRVGFAHPKDAKLLMAIMVFFFFLRLLYVFAPNSLLLGPRLVMLRKMIQIDLLVFFRLLVVFMCIHGVVSQILLQPWHELDSDVMKMLVWRPWLHVWLTPYGYLEGNCEGLIVVPPPNQPPSWYSPNVTMPTCPAETSDACEGHWYLYLSLTFYLICVRFGLLTVLFAMFSKTYQRVQDESREIWMYQRYKLIIDLDRRDSLPPPLVVFHYIYMLGRYLCWCWKCRIVTKVRVAYGEKTYSSQDMVDGGLDIPDGAELDEDKFSFWKSCAHSYNSREKKKTEQENKQMTQTDVYEQVSEDLSRLDVRVRRRHDRLHDRVVKVEKMMQESMLTLETIKHLLLKKESGEVEGVPTTQTGAVLHIAARQSPYFGTSRKRFPVFDKYVPWRKLFVEYDPPRYTAPMEHFSEWFRQFADEVNPSAQQPAPVWNEIVGYKMKIRHEGEGGTREEVMEVDRRSWIEDKDTGVGIRYNITSEGVPQNPMGRTGLRGKGALFRWGPNHSMLAICTRWKHAVDPATGDEQEEYLLVEGKRVLEFLSYKEPDFEEWAIPGAITAGLESKYSVLHRAFCTKALGKQPAVVDRNMDESKVKQLFEAYTADEKDSPPTDRDDPIETFSAAMIYRGYVDDPRNTDNAWVETEAWHFHYESGERFSEEEMVTAGSRWQEVSRHVKLFASHASVIPEAAARLNAYF</sequence>
<evidence type="ECO:0000256" key="2">
    <source>
        <dbReference type="ARBA" id="ARBA00022475"/>
    </source>
</evidence>
<evidence type="ECO:0000259" key="5">
    <source>
        <dbReference type="Pfam" id="PF18139"/>
    </source>
</evidence>
<dbReference type="GO" id="GO:0005886">
    <property type="term" value="C:plasma membrane"/>
    <property type="evidence" value="ECO:0007669"/>
    <property type="project" value="UniProtKB-SubCell"/>
</dbReference>
<keyword evidence="4" id="KW-0472">Membrane</keyword>
<dbReference type="GeneID" id="109484626"/>
<evidence type="ECO:0000256" key="1">
    <source>
        <dbReference type="ARBA" id="ARBA00004651"/>
    </source>
</evidence>
<proteinExistence type="predicted"/>
<dbReference type="SUPFAM" id="SSF55811">
    <property type="entry name" value="Nudix"/>
    <property type="match status" value="1"/>
</dbReference>
<feature type="transmembrane region" description="Helical" evidence="4">
    <location>
        <begin position="953"/>
        <end position="973"/>
    </location>
</feature>
<dbReference type="GO" id="GO:0047631">
    <property type="term" value="F:ADP-ribose diphosphatase activity"/>
    <property type="evidence" value="ECO:0007669"/>
    <property type="project" value="InterPro"/>
</dbReference>
<feature type="transmembrane region" description="Helical" evidence="4">
    <location>
        <begin position="1087"/>
        <end position="1112"/>
    </location>
</feature>
<feature type="transmembrane region" description="Helical" evidence="4">
    <location>
        <begin position="881"/>
        <end position="899"/>
    </location>
</feature>
<dbReference type="InterPro" id="IPR041491">
    <property type="entry name" value="TRPM_SLOG"/>
</dbReference>
<feature type="region of interest" description="Disordered" evidence="3">
    <location>
        <begin position="9"/>
        <end position="29"/>
    </location>
</feature>
<dbReference type="InterPro" id="IPR015797">
    <property type="entry name" value="NUDIX_hydrolase-like_dom_sf"/>
</dbReference>
<dbReference type="Gene3D" id="3.90.79.10">
    <property type="entry name" value="Nucleoside Triphosphate Pyrophosphohydrolase"/>
    <property type="match status" value="1"/>
</dbReference>
<dbReference type="KEGG" id="bbel:109484626"/>
<dbReference type="Pfam" id="PF25969">
    <property type="entry name" value="NUDT9_N"/>
    <property type="match status" value="1"/>
</dbReference>
<name>A0A6P5AKB6_BRABE</name>
<keyword evidence="4" id="KW-1133">Transmembrane helix</keyword>
<gene>
    <name evidence="8" type="primary">LOC109484626</name>
</gene>
<organism evidence="7 8">
    <name type="scientific">Branchiostoma belcheri</name>
    <name type="common">Amphioxus</name>
    <dbReference type="NCBI Taxonomy" id="7741"/>
    <lineage>
        <taxon>Eukaryota</taxon>
        <taxon>Metazoa</taxon>
        <taxon>Chordata</taxon>
        <taxon>Cephalochordata</taxon>
        <taxon>Leptocardii</taxon>
        <taxon>Amphioxiformes</taxon>
        <taxon>Branchiostomatidae</taxon>
        <taxon>Branchiostoma</taxon>
    </lineage>
</organism>
<feature type="domain" description="TRPM-like" evidence="6">
    <location>
        <begin position="502"/>
        <end position="723"/>
    </location>
</feature>
<evidence type="ECO:0000313" key="7">
    <source>
        <dbReference type="Proteomes" id="UP000515135"/>
    </source>
</evidence>
<feature type="transmembrane region" description="Helical" evidence="4">
    <location>
        <begin position="919"/>
        <end position="938"/>
    </location>
</feature>
<dbReference type="PANTHER" id="PTHR13030:SF13">
    <property type="entry name" value="NUDIX HYDROLASE DOMAIN-CONTAINING PROTEIN"/>
    <property type="match status" value="1"/>
</dbReference>
<evidence type="ECO:0000313" key="8">
    <source>
        <dbReference type="RefSeq" id="XP_019643532.1"/>
    </source>
</evidence>
<dbReference type="CDD" id="cd03670">
    <property type="entry name" value="NUDIX_ADPRase_Nudt9"/>
    <property type="match status" value="1"/>
</dbReference>
<protein>
    <submittedName>
        <fullName evidence="8">Transient receptor potential cation channel subfamily M member 7-like</fullName>
    </submittedName>
</protein>
<dbReference type="Pfam" id="PF18139">
    <property type="entry name" value="LSDAT_euk"/>
    <property type="match status" value="1"/>
</dbReference>
<dbReference type="RefSeq" id="XP_019643532.1">
    <property type="nucleotide sequence ID" value="XM_019787973.1"/>
</dbReference>
<keyword evidence="4" id="KW-0812">Transmembrane</keyword>
<keyword evidence="7" id="KW-1185">Reference proteome</keyword>
<evidence type="ECO:0000256" key="3">
    <source>
        <dbReference type="SAM" id="MobiDB-lite"/>
    </source>
</evidence>
<keyword evidence="2" id="KW-1003">Cell membrane</keyword>
<reference evidence="8" key="1">
    <citation type="submission" date="2025-08" db="UniProtKB">
        <authorList>
            <consortium name="RefSeq"/>
        </authorList>
    </citation>
    <scope>IDENTIFICATION</scope>
    <source>
        <tissue evidence="8">Gonad</tissue>
    </source>
</reference>
<accession>A0A6P5AKB6</accession>
<evidence type="ECO:0000259" key="6">
    <source>
        <dbReference type="Pfam" id="PF25508"/>
    </source>
</evidence>
<feature type="transmembrane region" description="Helical" evidence="4">
    <location>
        <begin position="994"/>
        <end position="1016"/>
    </location>
</feature>
<dbReference type="InterPro" id="IPR057366">
    <property type="entry name" value="TRPM-like"/>
</dbReference>
<dbReference type="PANTHER" id="PTHR13030">
    <property type="entry name" value="NUDIX HYDROLASE"/>
    <property type="match status" value="1"/>
</dbReference>
<evidence type="ECO:0000256" key="4">
    <source>
        <dbReference type="SAM" id="Phobius"/>
    </source>
</evidence>
<comment type="subcellular location">
    <subcellularLocation>
        <location evidence="1">Cell membrane</location>
        <topology evidence="1">Multi-pass membrane protein</topology>
    </subcellularLocation>
</comment>
<dbReference type="Pfam" id="PF25508">
    <property type="entry name" value="TRPM2"/>
    <property type="match status" value="1"/>
</dbReference>
<feature type="transmembrane region" description="Helical" evidence="4">
    <location>
        <begin position="855"/>
        <end position="875"/>
    </location>
</feature>
<feature type="domain" description="TRPM SLOG" evidence="5">
    <location>
        <begin position="148"/>
        <end position="414"/>
    </location>
</feature>